<keyword evidence="4" id="KW-0677">Repeat</keyword>
<dbReference type="PROSITE" id="PS00198">
    <property type="entry name" value="4FE4S_FER_1"/>
    <property type="match status" value="1"/>
</dbReference>
<name>A0A7G9WAV1_ALKCA</name>
<dbReference type="PANTHER" id="PTHR43177:SF5">
    <property type="entry name" value="ANAEROBIC DIMETHYL SULFOXIDE REDUCTASE CHAIN B-RELATED"/>
    <property type="match status" value="1"/>
</dbReference>
<evidence type="ECO:0000256" key="7">
    <source>
        <dbReference type="ARBA" id="ARBA00023014"/>
    </source>
</evidence>
<dbReference type="GO" id="GO:0046872">
    <property type="term" value="F:metal ion binding"/>
    <property type="evidence" value="ECO:0007669"/>
    <property type="project" value="UniProtKB-KW"/>
</dbReference>
<protein>
    <submittedName>
        <fullName evidence="9">4Fe-4S dicluster domain-containing protein</fullName>
    </submittedName>
</protein>
<dbReference type="SUPFAM" id="SSF54862">
    <property type="entry name" value="4Fe-4S ferredoxins"/>
    <property type="match status" value="1"/>
</dbReference>
<evidence type="ECO:0000256" key="3">
    <source>
        <dbReference type="ARBA" id="ARBA00022723"/>
    </source>
</evidence>
<evidence type="ECO:0000256" key="6">
    <source>
        <dbReference type="ARBA" id="ARBA00023004"/>
    </source>
</evidence>
<keyword evidence="6" id="KW-0408">Iron</keyword>
<dbReference type="AlphaFoldDB" id="A0A7G9WAV1"/>
<dbReference type="EMBL" id="CP058559">
    <property type="protein sequence ID" value="QNO15813.1"/>
    <property type="molecule type" value="Genomic_DNA"/>
</dbReference>
<proteinExistence type="predicted"/>
<keyword evidence="7" id="KW-0411">Iron-sulfur</keyword>
<keyword evidence="5" id="KW-0249">Electron transport</keyword>
<keyword evidence="10" id="KW-1185">Reference proteome</keyword>
<dbReference type="GO" id="GO:0051539">
    <property type="term" value="F:4 iron, 4 sulfur cluster binding"/>
    <property type="evidence" value="ECO:0007669"/>
    <property type="project" value="UniProtKB-KW"/>
</dbReference>
<dbReference type="Pfam" id="PF13247">
    <property type="entry name" value="Fer4_11"/>
    <property type="match status" value="1"/>
</dbReference>
<feature type="domain" description="4Fe-4S ferredoxin-type" evidence="8">
    <location>
        <begin position="10"/>
        <end position="40"/>
    </location>
</feature>
<evidence type="ECO:0000256" key="1">
    <source>
        <dbReference type="ARBA" id="ARBA00022448"/>
    </source>
</evidence>
<evidence type="ECO:0000256" key="5">
    <source>
        <dbReference type="ARBA" id="ARBA00022982"/>
    </source>
</evidence>
<keyword evidence="1" id="KW-0813">Transport</keyword>
<gene>
    <name evidence="9" type="ORF">HYG86_14085</name>
</gene>
<feature type="domain" description="4Fe-4S ferredoxin-type" evidence="8">
    <location>
        <begin position="90"/>
        <end position="119"/>
    </location>
</feature>
<dbReference type="PROSITE" id="PS51379">
    <property type="entry name" value="4FE4S_FER_2"/>
    <property type="match status" value="2"/>
</dbReference>
<sequence length="160" mass="17520">MKVSIESKVKFLATNPDLCLGCRSCELACGAGKAAKYTPEERNSKRPIVPSIIVTQAQGLNKKIPAYCRHCENSFCLQLCPAKAITREHGAVKINDDKCTGCGICEQGCPYGVITMTSYKVNERTKTLANKCDLCLDRQINDRTPLCYTACPTKAITLHS</sequence>
<dbReference type="InterPro" id="IPR050954">
    <property type="entry name" value="ET_IronSulfur_Cluster-Binding"/>
</dbReference>
<dbReference type="InterPro" id="IPR017896">
    <property type="entry name" value="4Fe4S_Fe-S-bd"/>
</dbReference>
<accession>A0A7G9WAV1</accession>
<keyword evidence="3" id="KW-0479">Metal-binding</keyword>
<evidence type="ECO:0000256" key="4">
    <source>
        <dbReference type="ARBA" id="ARBA00022737"/>
    </source>
</evidence>
<dbReference type="Proteomes" id="UP000516160">
    <property type="component" value="Chromosome"/>
</dbReference>
<dbReference type="PANTHER" id="PTHR43177">
    <property type="entry name" value="PROTEIN NRFC"/>
    <property type="match status" value="1"/>
</dbReference>
<dbReference type="KEGG" id="acae:HYG86_14085"/>
<keyword evidence="2" id="KW-0004">4Fe-4S</keyword>
<dbReference type="RefSeq" id="WP_213166217.1">
    <property type="nucleotide sequence ID" value="NZ_CP058559.1"/>
</dbReference>
<evidence type="ECO:0000313" key="10">
    <source>
        <dbReference type="Proteomes" id="UP000516160"/>
    </source>
</evidence>
<dbReference type="Gene3D" id="3.30.70.20">
    <property type="match status" value="2"/>
</dbReference>
<evidence type="ECO:0000256" key="2">
    <source>
        <dbReference type="ARBA" id="ARBA00022485"/>
    </source>
</evidence>
<evidence type="ECO:0000313" key="9">
    <source>
        <dbReference type="EMBL" id="QNO15813.1"/>
    </source>
</evidence>
<dbReference type="Pfam" id="PF12800">
    <property type="entry name" value="Fer4_4"/>
    <property type="match status" value="1"/>
</dbReference>
<reference evidence="9 10" key="1">
    <citation type="submission" date="2020-07" db="EMBL/GenBank/DDBJ databases">
        <title>Alkalicella. sp. LB2 genome.</title>
        <authorList>
            <person name="Postec A."/>
            <person name="Quemeneur M."/>
        </authorList>
    </citation>
    <scope>NUCLEOTIDE SEQUENCE [LARGE SCALE GENOMIC DNA]</scope>
    <source>
        <strain evidence="9 10">LB2</strain>
    </source>
</reference>
<evidence type="ECO:0000259" key="8">
    <source>
        <dbReference type="PROSITE" id="PS51379"/>
    </source>
</evidence>
<dbReference type="InterPro" id="IPR017900">
    <property type="entry name" value="4Fe4S_Fe_S_CS"/>
</dbReference>
<organism evidence="9 10">
    <name type="scientific">Alkalicella caledoniensis</name>
    <dbReference type="NCBI Taxonomy" id="2731377"/>
    <lineage>
        <taxon>Bacteria</taxon>
        <taxon>Bacillati</taxon>
        <taxon>Bacillota</taxon>
        <taxon>Clostridia</taxon>
        <taxon>Eubacteriales</taxon>
        <taxon>Proteinivoracaceae</taxon>
        <taxon>Alkalicella</taxon>
    </lineage>
</organism>